<evidence type="ECO:0008006" key="3">
    <source>
        <dbReference type="Google" id="ProtNLM"/>
    </source>
</evidence>
<dbReference type="Proteomes" id="UP000831684">
    <property type="component" value="Chromosome"/>
</dbReference>
<reference evidence="1" key="1">
    <citation type="submission" date="2021-09" db="EMBL/GenBank/DDBJ databases">
        <title>Network and meta-omics reveal the key degrader and cooperation patterns in an efficient 1,4-dioxane-degrading microbial community.</title>
        <authorList>
            <person name="Dai C."/>
        </authorList>
    </citation>
    <scope>NUCLEOTIDE SEQUENCE</scope>
    <source>
        <strain evidence="1">ZM13</strain>
    </source>
</reference>
<protein>
    <recommendedName>
        <fullName evidence="3">Helix-turn-helix domain-containing protein</fullName>
    </recommendedName>
</protein>
<dbReference type="KEGG" id="apol:K9D25_02755"/>
<dbReference type="EMBL" id="CP083239">
    <property type="protein sequence ID" value="UOK71660.1"/>
    <property type="molecule type" value="Genomic_DNA"/>
</dbReference>
<sequence>MRHDNDNRPVFVSRKTAAALLEISVDTFDQWVQSGFVPPASVNRGQITRWHWPTVEAKLSERHNTAEADVFTLPPGPYVRKGRRK</sequence>
<proteinExistence type="predicted"/>
<evidence type="ECO:0000313" key="1">
    <source>
        <dbReference type="EMBL" id="UOK71660.1"/>
    </source>
</evidence>
<evidence type="ECO:0000313" key="2">
    <source>
        <dbReference type="Proteomes" id="UP000831684"/>
    </source>
</evidence>
<dbReference type="RefSeq" id="WP_244379017.1">
    <property type="nucleotide sequence ID" value="NZ_CP083239.1"/>
</dbReference>
<name>A0A9E7D603_9HYPH</name>
<dbReference type="InterPro" id="IPR009061">
    <property type="entry name" value="DNA-bd_dom_put_sf"/>
</dbReference>
<organism evidence="1 2">
    <name type="scientific">Ancylobacter polymorphus</name>
    <dbReference type="NCBI Taxonomy" id="223390"/>
    <lineage>
        <taxon>Bacteria</taxon>
        <taxon>Pseudomonadati</taxon>
        <taxon>Pseudomonadota</taxon>
        <taxon>Alphaproteobacteria</taxon>
        <taxon>Hyphomicrobiales</taxon>
        <taxon>Xanthobacteraceae</taxon>
        <taxon>Ancylobacter</taxon>
    </lineage>
</organism>
<accession>A0A9E7D603</accession>
<dbReference type="SUPFAM" id="SSF46955">
    <property type="entry name" value="Putative DNA-binding domain"/>
    <property type="match status" value="1"/>
</dbReference>
<dbReference type="AlphaFoldDB" id="A0A9E7D603"/>
<gene>
    <name evidence="1" type="ORF">K9D25_02755</name>
</gene>